<protein>
    <submittedName>
        <fullName evidence="1">L,D-transpeptidase family protein</fullName>
    </submittedName>
</protein>
<keyword evidence="2" id="KW-1185">Reference proteome</keyword>
<reference evidence="2" key="1">
    <citation type="journal article" date="2025" name="Aquaculture">
        <title>Assessment of the bioflocculant production and safety properties of Metabacillus hrfriensis sp. nov. based on phenotypic and whole-genome sequencing analysis.</title>
        <authorList>
            <person name="Zhang R."/>
            <person name="Zhao Z."/>
            <person name="Luo L."/>
            <person name="Wang S."/>
            <person name="Guo K."/>
            <person name="Xu W."/>
        </authorList>
    </citation>
    <scope>NUCLEOTIDE SEQUENCE [LARGE SCALE GENOMIC DNA]</scope>
    <source>
        <strain evidence="2">CT-WN-B3</strain>
    </source>
</reference>
<dbReference type="EMBL" id="CP126116">
    <property type="protein sequence ID" value="WHZ57730.1"/>
    <property type="molecule type" value="Genomic_DNA"/>
</dbReference>
<dbReference type="Proteomes" id="UP001226091">
    <property type="component" value="Chromosome"/>
</dbReference>
<accession>A0ACD4RC19</accession>
<sequence length="242" mass="26577">MKKWFMLFAALFLFASFIVPVKADAVPQLIIINKSTNKLAFFDGGKLLNVFNVATGRDNSFTPEGAFPIVNKIKNRPYYKDNIPGGDSRNPLGDRWLGLHALGTNGTTYAIHGNNNPNSIGTYASAGCIRMHNEEIRYLFDQVHTGTSVIILHSNQSFEAIAAANNYPNTVPADSAPVQEEKKPQPPAKEKPAPAPMEEPKPEAPNPEEEDPLSCIKSKIQGRIYFPDIHVKTDVTCPAKTS</sequence>
<evidence type="ECO:0000313" key="1">
    <source>
        <dbReference type="EMBL" id="WHZ57730.1"/>
    </source>
</evidence>
<organism evidence="1 2">
    <name type="scientific">Metabacillus hrfriensis</name>
    <dbReference type="NCBI Taxonomy" id="3048891"/>
    <lineage>
        <taxon>Bacteria</taxon>
        <taxon>Bacillati</taxon>
        <taxon>Bacillota</taxon>
        <taxon>Bacilli</taxon>
        <taxon>Bacillales</taxon>
        <taxon>Bacillaceae</taxon>
        <taxon>Metabacillus</taxon>
    </lineage>
</organism>
<gene>
    <name evidence="1" type="ORF">QLQ22_24350</name>
</gene>
<name>A0ACD4RC19_9BACI</name>
<proteinExistence type="predicted"/>
<evidence type="ECO:0000313" key="2">
    <source>
        <dbReference type="Proteomes" id="UP001226091"/>
    </source>
</evidence>